<dbReference type="CDD" id="cd00603">
    <property type="entry name" value="IPT_PCSR"/>
    <property type="match status" value="1"/>
</dbReference>
<dbReference type="PANTHER" id="PTHR13833:SF71">
    <property type="entry name" value="NHL DOMAIN-CONTAINING PROTEIN"/>
    <property type="match status" value="1"/>
</dbReference>
<dbReference type="InterPro" id="IPR002909">
    <property type="entry name" value="IPT_dom"/>
</dbReference>
<accession>A0ABV9KRH0</accession>
<keyword evidence="3" id="KW-1185">Reference proteome</keyword>
<sequence>MKIQHWLMLLVVLCISCKDDKSDMDSQAFDPSRPVVVSNFLPKEGGASQRMVIYGDNFGNDPSKVNVTIGGVKSSVIGVKGQTLYCIVPAKAYDGDIEVSIVDENGEKVASAGAGENFIYKKKMIVTSFLGQMYENNTKFDIKNGPFNDCGGFDRMDWFTFDPLNHNHLYVTGYDKAIRLIDFEKQYVSTFVSGIPSPNSNGIPCINFTLSGDMIVTHDQSNDQRPGNYLLTRASGFTQLTPLAKGRGTRAAAVHPVNGEYYYGYYNTGAIWRAEIGSPNGVEGKQITKVPNASSQMFIVIHPTGNYAYITLMNKHYIMRMDYDWENKVFKDPYLVVGKSDTPNYQDGVGSNVRLWDPQQGTFVKNPEYAGTEDEYDFYFCDKTNSIVRILTPQGKVSTFAGRPSVKGYMDGDLRLDAIFNAPASIIYDEERNCFFVGDLGNHRIRKIAYED</sequence>
<organism evidence="2 3">
    <name type="scientific">Dysgonomonas termitidis</name>
    <dbReference type="NCBI Taxonomy" id="1516126"/>
    <lineage>
        <taxon>Bacteria</taxon>
        <taxon>Pseudomonadati</taxon>
        <taxon>Bacteroidota</taxon>
        <taxon>Bacteroidia</taxon>
        <taxon>Bacteroidales</taxon>
        <taxon>Dysgonomonadaceae</taxon>
        <taxon>Dysgonomonas</taxon>
    </lineage>
</organism>
<dbReference type="Gene3D" id="2.60.40.10">
    <property type="entry name" value="Immunoglobulins"/>
    <property type="match status" value="1"/>
</dbReference>
<proteinExistence type="predicted"/>
<protein>
    <submittedName>
        <fullName evidence="2">IPT/TIG domain-containing protein</fullName>
    </submittedName>
</protein>
<dbReference type="Pfam" id="PF01833">
    <property type="entry name" value="TIG"/>
    <property type="match status" value="1"/>
</dbReference>
<evidence type="ECO:0000313" key="2">
    <source>
        <dbReference type="EMBL" id="MFC4672166.1"/>
    </source>
</evidence>
<evidence type="ECO:0000313" key="3">
    <source>
        <dbReference type="Proteomes" id="UP001596023"/>
    </source>
</evidence>
<dbReference type="InterPro" id="IPR014756">
    <property type="entry name" value="Ig_E-set"/>
</dbReference>
<dbReference type="SUPFAM" id="SSF75011">
    <property type="entry name" value="3-carboxy-cis,cis-mucoante lactonizing enzyme"/>
    <property type="match status" value="1"/>
</dbReference>
<evidence type="ECO:0000259" key="1">
    <source>
        <dbReference type="Pfam" id="PF01833"/>
    </source>
</evidence>
<name>A0ABV9KRH0_9BACT</name>
<comment type="caution">
    <text evidence="2">The sequence shown here is derived from an EMBL/GenBank/DDBJ whole genome shotgun (WGS) entry which is preliminary data.</text>
</comment>
<gene>
    <name evidence="2" type="ORF">ACFO6W_00515</name>
</gene>
<reference evidence="3" key="1">
    <citation type="journal article" date="2019" name="Int. J. Syst. Evol. Microbiol.">
        <title>The Global Catalogue of Microorganisms (GCM) 10K type strain sequencing project: providing services to taxonomists for standard genome sequencing and annotation.</title>
        <authorList>
            <consortium name="The Broad Institute Genomics Platform"/>
            <consortium name="The Broad Institute Genome Sequencing Center for Infectious Disease"/>
            <person name="Wu L."/>
            <person name="Ma J."/>
        </authorList>
    </citation>
    <scope>NUCLEOTIDE SEQUENCE [LARGE SCALE GENOMIC DNA]</scope>
    <source>
        <strain evidence="3">CCUG 66188</strain>
    </source>
</reference>
<dbReference type="EMBL" id="JBHSGN010000004">
    <property type="protein sequence ID" value="MFC4672166.1"/>
    <property type="molecule type" value="Genomic_DNA"/>
</dbReference>
<dbReference type="InterPro" id="IPR013783">
    <property type="entry name" value="Ig-like_fold"/>
</dbReference>
<dbReference type="Gene3D" id="2.120.10.30">
    <property type="entry name" value="TolB, C-terminal domain"/>
    <property type="match status" value="1"/>
</dbReference>
<feature type="domain" description="IPT/TIG" evidence="1">
    <location>
        <begin position="36"/>
        <end position="112"/>
    </location>
</feature>
<dbReference type="Proteomes" id="UP001596023">
    <property type="component" value="Unassembled WGS sequence"/>
</dbReference>
<dbReference type="SUPFAM" id="SSF81296">
    <property type="entry name" value="E set domains"/>
    <property type="match status" value="1"/>
</dbReference>
<dbReference type="PANTHER" id="PTHR13833">
    <property type="match status" value="1"/>
</dbReference>
<dbReference type="InterPro" id="IPR011042">
    <property type="entry name" value="6-blade_b-propeller_TolB-like"/>
</dbReference>
<dbReference type="RefSeq" id="WP_379993347.1">
    <property type="nucleotide sequence ID" value="NZ_JBHSGN010000004.1"/>
</dbReference>